<evidence type="ECO:0000256" key="2">
    <source>
        <dbReference type="ARBA" id="ARBA00023125"/>
    </source>
</evidence>
<dbReference type="Proteomes" id="UP000029714">
    <property type="component" value="Unassembled WGS sequence"/>
</dbReference>
<keyword evidence="1" id="KW-0805">Transcription regulation</keyword>
<feature type="domain" description="HTH marR-type" evidence="4">
    <location>
        <begin position="30"/>
        <end position="171"/>
    </location>
</feature>
<keyword evidence="3" id="KW-0804">Transcription</keyword>
<dbReference type="Proteomes" id="UP000477070">
    <property type="component" value="Unassembled WGS sequence"/>
</dbReference>
<dbReference type="AlphaFoldDB" id="A0A347VJG8"/>
<dbReference type="EMBL" id="QBIU01000001">
    <property type="protein sequence ID" value="MWV68594.1"/>
    <property type="molecule type" value="Genomic_DNA"/>
</dbReference>
<dbReference type="GO" id="GO:0003700">
    <property type="term" value="F:DNA-binding transcription factor activity"/>
    <property type="evidence" value="ECO:0007669"/>
    <property type="project" value="InterPro"/>
</dbReference>
<keyword evidence="2" id="KW-0238">DNA-binding</keyword>
<reference evidence="6" key="3">
    <citation type="submission" date="2018-04" db="EMBL/GenBank/DDBJ databases">
        <authorList>
            <person name="Sheh A."/>
            <person name="Shen Z."/>
            <person name="Mannion A.J."/>
            <person name="Fox J.G."/>
        </authorList>
    </citation>
    <scope>NUCLEOTIDE SEQUENCE</scope>
    <source>
        <strain evidence="6">MIT 97-6194</strain>
    </source>
</reference>
<keyword evidence="7" id="KW-1185">Reference proteome</keyword>
<dbReference type="PROSITE" id="PS50995">
    <property type="entry name" value="HTH_MARR_2"/>
    <property type="match status" value="1"/>
</dbReference>
<comment type="caution">
    <text evidence="6">The sequence shown here is derived from an EMBL/GenBank/DDBJ whole genome shotgun (WGS) entry which is preliminary data.</text>
</comment>
<dbReference type="InterPro" id="IPR036390">
    <property type="entry name" value="WH_DNA-bd_sf"/>
</dbReference>
<dbReference type="OrthoDB" id="5343771at2"/>
<dbReference type="SUPFAM" id="SSF46785">
    <property type="entry name" value="Winged helix' DNA-binding domain"/>
    <property type="match status" value="1"/>
</dbReference>
<dbReference type="GO" id="GO:0003677">
    <property type="term" value="F:DNA binding"/>
    <property type="evidence" value="ECO:0007669"/>
    <property type="project" value="UniProtKB-KW"/>
</dbReference>
<evidence type="ECO:0000313" key="5">
    <source>
        <dbReference type="EMBL" id="MWV68594.1"/>
    </source>
</evidence>
<organism evidence="6 7">
    <name type="scientific">Helicobacter saguini</name>
    <dbReference type="NCBI Taxonomy" id="1548018"/>
    <lineage>
        <taxon>Bacteria</taxon>
        <taxon>Pseudomonadati</taxon>
        <taxon>Campylobacterota</taxon>
        <taxon>Epsilonproteobacteria</taxon>
        <taxon>Campylobacterales</taxon>
        <taxon>Helicobacteraceae</taxon>
        <taxon>Helicobacter</taxon>
    </lineage>
</organism>
<dbReference type="InterPro" id="IPR000835">
    <property type="entry name" value="HTH_MarR-typ"/>
</dbReference>
<reference evidence="6 7" key="1">
    <citation type="journal article" date="2014" name="Genome Announc.">
        <title>Draft genome sequences of eight enterohepatic helicobacter species isolated from both laboratory and wild rodents.</title>
        <authorList>
            <person name="Sheh A."/>
            <person name="Shen Z."/>
            <person name="Fox J.G."/>
        </authorList>
    </citation>
    <scope>NUCLEOTIDE SEQUENCE [LARGE SCALE GENOMIC DNA]</scope>
    <source>
        <strain evidence="6 7">MIT 97-6194</strain>
    </source>
</reference>
<evidence type="ECO:0000256" key="1">
    <source>
        <dbReference type="ARBA" id="ARBA00023015"/>
    </source>
</evidence>
<evidence type="ECO:0000313" key="6">
    <source>
        <dbReference type="EMBL" id="TLD95872.1"/>
    </source>
</evidence>
<protein>
    <submittedName>
        <fullName evidence="6">MarR family transcriptional regulator</fullName>
    </submittedName>
</protein>
<dbReference type="Gene3D" id="1.10.10.10">
    <property type="entry name" value="Winged helix-like DNA-binding domain superfamily/Winged helix DNA-binding domain"/>
    <property type="match status" value="1"/>
</dbReference>
<dbReference type="PANTHER" id="PTHR42756">
    <property type="entry name" value="TRANSCRIPTIONAL REGULATOR, MARR"/>
    <property type="match status" value="1"/>
</dbReference>
<reference evidence="5 8" key="4">
    <citation type="submission" date="2019-12" db="EMBL/GenBank/DDBJ databases">
        <title>Multi-Generational Helicobacter saguini Isolates.</title>
        <authorList>
            <person name="Mannion A."/>
            <person name="Shen Z."/>
            <person name="Fox J.G."/>
        </authorList>
    </citation>
    <scope>NUCLEOTIDE SEQUENCE [LARGE SCALE GENOMIC DNA]</scope>
    <source>
        <strain evidence="5">16-048</strain>
        <strain evidence="8">16-048 (F4)</strain>
    </source>
</reference>
<sequence length="175" mass="20750">MKKDSKDLTQKIQIIESKKQDSKDSKKRKKIDFYSRCGFLCKKLSDYISNEFNKKLEYLELSHIDCVILWLCLKDKFNQLELSQMLSFTQMPTDKNQIREKIDKLEAKKLIKRVQNPQNRRENNIILTKKGKEIALKTYEIMGELHSEIFLQILSDSEYETLHTLLYKAVKGLNL</sequence>
<name>A0A347VJG8_9HELI</name>
<dbReference type="PANTHER" id="PTHR42756:SF1">
    <property type="entry name" value="TRANSCRIPTIONAL REPRESSOR OF EMRAB OPERON"/>
    <property type="match status" value="1"/>
</dbReference>
<dbReference type="STRING" id="1548018.LS64_01385"/>
<proteinExistence type="predicted"/>
<dbReference type="EMBL" id="JRMP02000001">
    <property type="protein sequence ID" value="TLD95872.1"/>
    <property type="molecule type" value="Genomic_DNA"/>
</dbReference>
<evidence type="ECO:0000313" key="7">
    <source>
        <dbReference type="Proteomes" id="UP000029714"/>
    </source>
</evidence>
<gene>
    <name evidence="5" type="ORF">DCO61_00740</name>
    <name evidence="6" type="ORF">LS64_000455</name>
</gene>
<evidence type="ECO:0000259" key="4">
    <source>
        <dbReference type="PROSITE" id="PS50995"/>
    </source>
</evidence>
<dbReference type="RefSeq" id="WP_052062302.1">
    <property type="nucleotide sequence ID" value="NZ_JRMP02000001.1"/>
</dbReference>
<dbReference type="InterPro" id="IPR036388">
    <property type="entry name" value="WH-like_DNA-bd_sf"/>
</dbReference>
<accession>A0A347VJG8</accession>
<reference evidence="6 7" key="2">
    <citation type="journal article" date="2016" name="Infect. Immun.">
        <title>Helicobacter saguini, a Novel Helicobacter Isolated from Cotton-Top Tamarins with Ulcerative Colitis, Has Proinflammatory Properties and Induces Typhlocolitis and Dysplasia in Gnotobiotic IL-10-/- Mice.</title>
        <authorList>
            <person name="Shen Z."/>
            <person name="Mannion A."/>
            <person name="Whary M.T."/>
            <person name="Muthupalani S."/>
            <person name="Sheh A."/>
            <person name="Feng Y."/>
            <person name="Gong G."/>
            <person name="Vandamme P."/>
            <person name="Holcombe H.R."/>
            <person name="Paster B.J."/>
            <person name="Fox J.G."/>
        </authorList>
    </citation>
    <scope>NUCLEOTIDE SEQUENCE [LARGE SCALE GENOMIC DNA]</scope>
    <source>
        <strain evidence="6 7">MIT 97-6194</strain>
    </source>
</reference>
<evidence type="ECO:0000313" key="8">
    <source>
        <dbReference type="Proteomes" id="UP000477070"/>
    </source>
</evidence>
<evidence type="ECO:0000256" key="3">
    <source>
        <dbReference type="ARBA" id="ARBA00023163"/>
    </source>
</evidence>